<comment type="caution">
    <text evidence="1">The sequence shown here is derived from an EMBL/GenBank/DDBJ whole genome shotgun (WGS) entry which is preliminary data.</text>
</comment>
<dbReference type="EMBL" id="JAHRIO010080723">
    <property type="protein sequence ID" value="MEQ2184831.1"/>
    <property type="molecule type" value="Genomic_DNA"/>
</dbReference>
<sequence>MPSKETASPVPDKPVGSLSDKLMLPLIRLESRACFMFPVQSQTVRIKGPAHHLHRFPPHCRRDVSWHVMVYYEFIMRGNS</sequence>
<name>A0ABV0PN17_9TELE</name>
<dbReference type="Proteomes" id="UP001476798">
    <property type="component" value="Unassembled WGS sequence"/>
</dbReference>
<evidence type="ECO:0000313" key="2">
    <source>
        <dbReference type="Proteomes" id="UP001476798"/>
    </source>
</evidence>
<keyword evidence="2" id="KW-1185">Reference proteome</keyword>
<evidence type="ECO:0000313" key="1">
    <source>
        <dbReference type="EMBL" id="MEQ2184831.1"/>
    </source>
</evidence>
<accession>A0ABV0PN17</accession>
<gene>
    <name evidence="1" type="ORF">GOODEAATRI_012055</name>
</gene>
<protein>
    <submittedName>
        <fullName evidence="1">Uncharacterized protein</fullName>
    </submittedName>
</protein>
<proteinExistence type="predicted"/>
<organism evidence="1 2">
    <name type="scientific">Goodea atripinnis</name>
    <dbReference type="NCBI Taxonomy" id="208336"/>
    <lineage>
        <taxon>Eukaryota</taxon>
        <taxon>Metazoa</taxon>
        <taxon>Chordata</taxon>
        <taxon>Craniata</taxon>
        <taxon>Vertebrata</taxon>
        <taxon>Euteleostomi</taxon>
        <taxon>Actinopterygii</taxon>
        <taxon>Neopterygii</taxon>
        <taxon>Teleostei</taxon>
        <taxon>Neoteleostei</taxon>
        <taxon>Acanthomorphata</taxon>
        <taxon>Ovalentaria</taxon>
        <taxon>Atherinomorphae</taxon>
        <taxon>Cyprinodontiformes</taxon>
        <taxon>Goodeidae</taxon>
        <taxon>Goodea</taxon>
    </lineage>
</organism>
<reference evidence="1 2" key="1">
    <citation type="submission" date="2021-06" db="EMBL/GenBank/DDBJ databases">
        <authorList>
            <person name="Palmer J.M."/>
        </authorList>
    </citation>
    <scope>NUCLEOTIDE SEQUENCE [LARGE SCALE GENOMIC DNA]</scope>
    <source>
        <strain evidence="1 2">GA_2019</strain>
        <tissue evidence="1">Muscle</tissue>
    </source>
</reference>